<gene>
    <name evidence="1" type="ORF">QR680_007776</name>
</gene>
<keyword evidence="2" id="KW-1185">Reference proteome</keyword>
<reference evidence="1" key="1">
    <citation type="submission" date="2023-06" db="EMBL/GenBank/DDBJ databases">
        <title>Genomic analysis of the entomopathogenic nematode Steinernema hermaphroditum.</title>
        <authorList>
            <person name="Schwarz E.M."/>
            <person name="Heppert J.K."/>
            <person name="Baniya A."/>
            <person name="Schwartz H.T."/>
            <person name="Tan C.-H."/>
            <person name="Antoshechkin I."/>
            <person name="Sternberg P.W."/>
            <person name="Goodrich-Blair H."/>
            <person name="Dillman A.R."/>
        </authorList>
    </citation>
    <scope>NUCLEOTIDE SEQUENCE</scope>
    <source>
        <strain evidence="1">PS9179</strain>
        <tissue evidence="1">Whole animal</tissue>
    </source>
</reference>
<accession>A0AA39IFL7</accession>
<dbReference type="EMBL" id="JAUCMV010000001">
    <property type="protein sequence ID" value="KAK0422775.1"/>
    <property type="molecule type" value="Genomic_DNA"/>
</dbReference>
<protein>
    <submittedName>
        <fullName evidence="1">Uncharacterized protein</fullName>
    </submittedName>
</protein>
<dbReference type="Proteomes" id="UP001175271">
    <property type="component" value="Unassembled WGS sequence"/>
</dbReference>
<name>A0AA39IFL7_9BILA</name>
<sequence length="152" mass="16967">MLLIVFVLIALASANPTPLSPEDILDMDISWHQLFDAANAWVKEQKPEDEKNIGAFYDKIAKIYERFGGVLQENMEKLTPKTSDALKKIIAVVNDPDNGIRQKIDDVRSELQGLGRKEHGELVQYVVLAIGEYGKKYGNPILGEDSILGKQT</sequence>
<organism evidence="1 2">
    <name type="scientific">Steinernema hermaphroditum</name>
    <dbReference type="NCBI Taxonomy" id="289476"/>
    <lineage>
        <taxon>Eukaryota</taxon>
        <taxon>Metazoa</taxon>
        <taxon>Ecdysozoa</taxon>
        <taxon>Nematoda</taxon>
        <taxon>Chromadorea</taxon>
        <taxon>Rhabditida</taxon>
        <taxon>Tylenchina</taxon>
        <taxon>Panagrolaimomorpha</taxon>
        <taxon>Strongyloidoidea</taxon>
        <taxon>Steinernematidae</taxon>
        <taxon>Steinernema</taxon>
    </lineage>
</organism>
<evidence type="ECO:0000313" key="2">
    <source>
        <dbReference type="Proteomes" id="UP001175271"/>
    </source>
</evidence>
<proteinExistence type="predicted"/>
<comment type="caution">
    <text evidence="1">The sequence shown here is derived from an EMBL/GenBank/DDBJ whole genome shotgun (WGS) entry which is preliminary data.</text>
</comment>
<dbReference type="AlphaFoldDB" id="A0AA39IFL7"/>
<evidence type="ECO:0000313" key="1">
    <source>
        <dbReference type="EMBL" id="KAK0422775.1"/>
    </source>
</evidence>